<dbReference type="EMBL" id="CM043781">
    <property type="protein sequence ID" value="KAI4835961.1"/>
    <property type="molecule type" value="Genomic_DNA"/>
</dbReference>
<proteinExistence type="predicted"/>
<gene>
    <name evidence="1" type="ORF">MKS88_005180</name>
</gene>
<evidence type="ECO:0000313" key="1">
    <source>
        <dbReference type="EMBL" id="KAI4835961.1"/>
    </source>
</evidence>
<reference evidence="1" key="1">
    <citation type="submission" date="2022-06" db="EMBL/GenBank/DDBJ databases">
        <title>The First Complete Genome of the Simian Malaria Parasite Plasmodium brasilianum.</title>
        <authorList>
            <person name="Bajic M."/>
            <person name="Ravishankar S."/>
        </authorList>
    </citation>
    <scope>NUCLEOTIDE SEQUENCE</scope>
    <source>
        <strain evidence="1">Bolivian I</strain>
    </source>
</reference>
<comment type="caution">
    <text evidence="1">The sequence shown here is derived from an EMBL/GenBank/DDBJ whole genome shotgun (WGS) entry which is preliminary data.</text>
</comment>
<dbReference type="Proteomes" id="UP001056978">
    <property type="component" value="Chromosome 13"/>
</dbReference>
<accession>A0ACB9Y5Y9</accession>
<evidence type="ECO:0000313" key="2">
    <source>
        <dbReference type="Proteomes" id="UP001056978"/>
    </source>
</evidence>
<organism evidence="1 2">
    <name type="scientific">Plasmodium brasilianum</name>
    <dbReference type="NCBI Taxonomy" id="5824"/>
    <lineage>
        <taxon>Eukaryota</taxon>
        <taxon>Sar</taxon>
        <taxon>Alveolata</taxon>
        <taxon>Apicomplexa</taxon>
        <taxon>Aconoidasida</taxon>
        <taxon>Haemosporida</taxon>
        <taxon>Plasmodiidae</taxon>
        <taxon>Plasmodium</taxon>
        <taxon>Plasmodium (Plasmodium)</taxon>
    </lineage>
</organism>
<keyword evidence="2" id="KW-1185">Reference proteome</keyword>
<sequence length="275" mass="31361">MNNKGKNQNDEEYENILKDRKLKYEKIRKKNVFHNRFTLPIINLINYITNFLKTIINILAIFFKTLFGLSNDSNVFNGKNNGSDDSFDKKKKMGNLGKSRIMELKNLEINHTKSLQNKKEKLLNAYVNSTINSHKKKTGNTPPGISLYDVTYPSPDSPKIHNMRIKNKIGENKIGGNKIGRNKVGRNKVGRNKVGRNKVGRNKVGRNKVGRNKVGRNKVGRNKVGRNKVGRNKVGRNKVGRNKVGRNKVGRNKVGRNKIGRNKKGKNSMWSNKIK</sequence>
<protein>
    <submittedName>
        <fullName evidence="1">Selenoprotein</fullName>
    </submittedName>
</protein>
<name>A0ACB9Y5Y9_PLABR</name>